<organism evidence="1 2">
    <name type="scientific">[Emmonsia] crescens</name>
    <dbReference type="NCBI Taxonomy" id="73230"/>
    <lineage>
        <taxon>Eukaryota</taxon>
        <taxon>Fungi</taxon>
        <taxon>Dikarya</taxon>
        <taxon>Ascomycota</taxon>
        <taxon>Pezizomycotina</taxon>
        <taxon>Eurotiomycetes</taxon>
        <taxon>Eurotiomycetidae</taxon>
        <taxon>Onygenales</taxon>
        <taxon>Ajellomycetaceae</taxon>
        <taxon>Emergomyces</taxon>
    </lineage>
</organism>
<proteinExistence type="predicted"/>
<protein>
    <submittedName>
        <fullName evidence="1">Uncharacterized protein</fullName>
    </submittedName>
</protein>
<dbReference type="OrthoDB" id="4367622at2759"/>
<reference evidence="2" key="1">
    <citation type="journal article" date="2015" name="PLoS Genet.">
        <title>The dynamic genome and transcriptome of the human fungal pathogen Blastomyces and close relative Emmonsia.</title>
        <authorList>
            <person name="Munoz J.F."/>
            <person name="Gauthier G.M."/>
            <person name="Desjardins C.A."/>
            <person name="Gallo J.E."/>
            <person name="Holder J."/>
            <person name="Sullivan T.D."/>
            <person name="Marty A.J."/>
            <person name="Carmen J.C."/>
            <person name="Chen Z."/>
            <person name="Ding L."/>
            <person name="Gujja S."/>
            <person name="Magrini V."/>
            <person name="Misas E."/>
            <person name="Mitreva M."/>
            <person name="Priest M."/>
            <person name="Saif S."/>
            <person name="Whiston E.A."/>
            <person name="Young S."/>
            <person name="Zeng Q."/>
            <person name="Goldman W.E."/>
            <person name="Mardis E.R."/>
            <person name="Taylor J.W."/>
            <person name="McEwen J.G."/>
            <person name="Clay O.K."/>
            <person name="Klein B.S."/>
            <person name="Cuomo C.A."/>
        </authorList>
    </citation>
    <scope>NUCLEOTIDE SEQUENCE [LARGE SCALE GENOMIC DNA]</scope>
    <source>
        <strain evidence="2">UAMH 3008</strain>
    </source>
</reference>
<sequence length="63" mass="7173">MVMLAQVLADTAGDADADLSTEILRIWDQWLLNDTEGPVVELLENWLLRFHISRSEVPPAQLR</sequence>
<evidence type="ECO:0000313" key="1">
    <source>
        <dbReference type="EMBL" id="KKZ64047.1"/>
    </source>
</evidence>
<dbReference type="AlphaFoldDB" id="A0A0G2I0D5"/>
<comment type="caution">
    <text evidence="1">The sequence shown here is derived from an EMBL/GenBank/DDBJ whole genome shotgun (WGS) entry which is preliminary data.</text>
</comment>
<gene>
    <name evidence="1" type="ORF">EMCG_01649</name>
</gene>
<dbReference type="EMBL" id="LCZI01000882">
    <property type="protein sequence ID" value="KKZ64047.1"/>
    <property type="molecule type" value="Genomic_DNA"/>
</dbReference>
<evidence type="ECO:0000313" key="2">
    <source>
        <dbReference type="Proteomes" id="UP000034164"/>
    </source>
</evidence>
<accession>A0A0G2I0D5</accession>
<name>A0A0G2I0D5_9EURO</name>
<dbReference type="VEuPathDB" id="FungiDB:EMCG_01649"/>
<dbReference type="Proteomes" id="UP000034164">
    <property type="component" value="Unassembled WGS sequence"/>
</dbReference>